<dbReference type="Pfam" id="PF13249">
    <property type="entry name" value="SQHop_cyclase_N"/>
    <property type="match status" value="1"/>
</dbReference>
<dbReference type="EC" id="5.4.99.-" evidence="4"/>
<dbReference type="CDD" id="cd02892">
    <property type="entry name" value="SQCY_1"/>
    <property type="match status" value="1"/>
</dbReference>
<reference evidence="7 8" key="1">
    <citation type="submission" date="2024-09" db="EMBL/GenBank/DDBJ databases">
        <title>Chromosome-scale assembly of Riccia sorocarpa.</title>
        <authorList>
            <person name="Paukszto L."/>
        </authorList>
    </citation>
    <scope>NUCLEOTIDE SEQUENCE [LARGE SCALE GENOMIC DNA]</scope>
    <source>
        <strain evidence="7">LP-2024</strain>
        <tissue evidence="7">Aerial parts of the thallus</tissue>
    </source>
</reference>
<dbReference type="NCBIfam" id="TIGR01507">
    <property type="entry name" value="hopene_cyclase"/>
    <property type="match status" value="1"/>
</dbReference>
<dbReference type="InterPro" id="IPR032697">
    <property type="entry name" value="SQ_cyclase_N"/>
</dbReference>
<dbReference type="InterPro" id="IPR006400">
    <property type="entry name" value="Hopene-cyclase"/>
</dbReference>
<evidence type="ECO:0000259" key="5">
    <source>
        <dbReference type="Pfam" id="PF13243"/>
    </source>
</evidence>
<keyword evidence="3 4" id="KW-0413">Isomerase</keyword>
<evidence type="ECO:0000256" key="3">
    <source>
        <dbReference type="ARBA" id="ARBA00023235"/>
    </source>
</evidence>
<feature type="domain" description="Squalene cyclase C-terminal" evidence="5">
    <location>
        <begin position="321"/>
        <end position="672"/>
    </location>
</feature>
<dbReference type="Proteomes" id="UP001633002">
    <property type="component" value="Unassembled WGS sequence"/>
</dbReference>
<accession>A0ABD3I6M3</accession>
<dbReference type="GO" id="GO:0016853">
    <property type="term" value="F:isomerase activity"/>
    <property type="evidence" value="ECO:0007669"/>
    <property type="project" value="UniProtKB-KW"/>
</dbReference>
<dbReference type="InterPro" id="IPR008930">
    <property type="entry name" value="Terpenoid_cyclase/PrenylTrfase"/>
</dbReference>
<dbReference type="Pfam" id="PF13243">
    <property type="entry name" value="SQHop_cyclase_C"/>
    <property type="match status" value="1"/>
</dbReference>
<sequence>MDSCKNVSVAIQQATDYLLSVQRPGDYYWCGEVESNSTMTSEYVMVCQILGLEVQDSKIQKIIKYYRDRQNPADGSWSIAHEADGDISTTTEAYLALTILGMDAEDPVLCKAKSFILSKGGLANVRMFTRINLALFGIFSWDAVPVLPAELILLPPKSPVNVYYFSSWARATIVPLLVINNHRPVYKLPKSKCYSMMDELWSSGINRSVPYVPPLRRVVLKNGASWKSLVSVMELVLKAYEKVKIKSLRKYALAKCMRFITDRQEPQGDIGGIFPATANGVIAMTLEGFSVQSKEVIKAVEALERFSWETNGQYRLQSCSSPVWDTSLATIALLDCGYDPKDIQIEGAIRWMLDRQCLVQHGDWKVYRPKLEAGGWSFEYFNTWYPDVDDSAVVLISLFKQDPNSIHRSNVQKGLKWVVGMQNKDGGWGAFDVENDKHFLNEIPFSDMDALSDPSCPDLAGHILEMLGIYLQISEEYAQTEPHQTLRREVMSSVSRGVKYLQVSQEFQGSWFGRWGVNYLYGTSGCLCGLGSIGFPKSDLMVCRAIEWLKGCQNDDGGWGEGFASYGDKSMMGKGTGSTASQTAWAVIGLLAYLSSDDVSIKRGVMWLLQNLSPLTKTGEAYEGGLKLPVNCSVGMTWTEDQFTGTGFPDHVYLRYELYRHYFPMMALGRYAQSFSASGEAEQRHYHINVNRSVKSKYKQSMIGFVTRGLR</sequence>
<gene>
    <name evidence="7" type="ORF">R1sor_012053</name>
</gene>
<keyword evidence="8" id="KW-1185">Reference proteome</keyword>
<dbReference type="SFLD" id="SFLDG01016">
    <property type="entry name" value="Prenyltransferase_Like_2"/>
    <property type="match status" value="1"/>
</dbReference>
<dbReference type="AlphaFoldDB" id="A0ABD3I6M3"/>
<dbReference type="SUPFAM" id="SSF48239">
    <property type="entry name" value="Terpenoid cyclases/Protein prenyltransferases"/>
    <property type="match status" value="2"/>
</dbReference>
<evidence type="ECO:0000256" key="4">
    <source>
        <dbReference type="RuleBase" id="RU362003"/>
    </source>
</evidence>
<dbReference type="InterPro" id="IPR018333">
    <property type="entry name" value="Squalene_cyclase"/>
</dbReference>
<dbReference type="PANTHER" id="PTHR11764">
    <property type="entry name" value="TERPENE CYCLASE/MUTASE FAMILY MEMBER"/>
    <property type="match status" value="1"/>
</dbReference>
<protein>
    <recommendedName>
        <fullName evidence="4">Terpene cyclase/mutase family member</fullName>
        <ecNumber evidence="4">5.4.99.-</ecNumber>
    </recommendedName>
</protein>
<organism evidence="7 8">
    <name type="scientific">Riccia sorocarpa</name>
    <dbReference type="NCBI Taxonomy" id="122646"/>
    <lineage>
        <taxon>Eukaryota</taxon>
        <taxon>Viridiplantae</taxon>
        <taxon>Streptophyta</taxon>
        <taxon>Embryophyta</taxon>
        <taxon>Marchantiophyta</taxon>
        <taxon>Marchantiopsida</taxon>
        <taxon>Marchantiidae</taxon>
        <taxon>Marchantiales</taxon>
        <taxon>Ricciaceae</taxon>
        <taxon>Riccia</taxon>
    </lineage>
</organism>
<dbReference type="PANTHER" id="PTHR11764:SF82">
    <property type="entry name" value="TERPENE CYCLASE_MUTASE FAMILY MEMBER"/>
    <property type="match status" value="1"/>
</dbReference>
<dbReference type="EMBL" id="JBJQOH010000002">
    <property type="protein sequence ID" value="KAL3697977.1"/>
    <property type="molecule type" value="Genomic_DNA"/>
</dbReference>
<evidence type="ECO:0000313" key="8">
    <source>
        <dbReference type="Proteomes" id="UP001633002"/>
    </source>
</evidence>
<comment type="caution">
    <text evidence="7">The sequence shown here is derived from an EMBL/GenBank/DDBJ whole genome shotgun (WGS) entry which is preliminary data.</text>
</comment>
<keyword evidence="2" id="KW-0677">Repeat</keyword>
<dbReference type="InterPro" id="IPR032696">
    <property type="entry name" value="SQ_cyclase_C"/>
</dbReference>
<dbReference type="NCBIfam" id="TIGR01787">
    <property type="entry name" value="squalene_cyclas"/>
    <property type="match status" value="1"/>
</dbReference>
<evidence type="ECO:0000259" key="6">
    <source>
        <dbReference type="Pfam" id="PF13249"/>
    </source>
</evidence>
<proteinExistence type="inferred from homology"/>
<dbReference type="Gene3D" id="1.50.10.20">
    <property type="match status" value="2"/>
</dbReference>
<evidence type="ECO:0000256" key="2">
    <source>
        <dbReference type="ARBA" id="ARBA00022737"/>
    </source>
</evidence>
<name>A0ABD3I6M3_9MARC</name>
<evidence type="ECO:0000256" key="1">
    <source>
        <dbReference type="ARBA" id="ARBA00009755"/>
    </source>
</evidence>
<comment type="similarity">
    <text evidence="1 4">Belongs to the terpene cyclase/mutase family.</text>
</comment>
<feature type="domain" description="Squalene cyclase N-terminal" evidence="6">
    <location>
        <begin position="11"/>
        <end position="311"/>
    </location>
</feature>
<evidence type="ECO:0000313" key="7">
    <source>
        <dbReference type="EMBL" id="KAL3697977.1"/>
    </source>
</evidence>